<comment type="similarity">
    <text evidence="3 4">Belongs to the cullin family.</text>
</comment>
<dbReference type="Pfam" id="PF00888">
    <property type="entry name" value="Cullin"/>
    <property type="match status" value="1"/>
</dbReference>
<evidence type="ECO:0000256" key="2">
    <source>
        <dbReference type="ARBA" id="ARBA00022843"/>
    </source>
</evidence>
<dbReference type="InterPro" id="IPR045093">
    <property type="entry name" value="Cullin"/>
</dbReference>
<feature type="domain" description="Cullin family profile" evidence="5">
    <location>
        <begin position="42"/>
        <end position="154"/>
    </location>
</feature>
<dbReference type="AlphaFoldDB" id="A0A5K3FNF3"/>
<protein>
    <submittedName>
        <fullName evidence="6">CULLIN_2 domain-containing protein</fullName>
    </submittedName>
</protein>
<reference evidence="6" key="1">
    <citation type="submission" date="2019-11" db="UniProtKB">
        <authorList>
            <consortium name="WormBaseParasite"/>
        </authorList>
    </citation>
    <scope>IDENTIFICATION</scope>
</reference>
<dbReference type="InterPro" id="IPR001373">
    <property type="entry name" value="Cullin_N"/>
</dbReference>
<evidence type="ECO:0000256" key="1">
    <source>
        <dbReference type="ARBA" id="ARBA00022499"/>
    </source>
</evidence>
<evidence type="ECO:0000259" key="5">
    <source>
        <dbReference type="PROSITE" id="PS50069"/>
    </source>
</evidence>
<name>A0A5K3FNF3_MESCO</name>
<organism evidence="6">
    <name type="scientific">Mesocestoides corti</name>
    <name type="common">Flatworm</name>
    <dbReference type="NCBI Taxonomy" id="53468"/>
    <lineage>
        <taxon>Eukaryota</taxon>
        <taxon>Metazoa</taxon>
        <taxon>Spiralia</taxon>
        <taxon>Lophotrochozoa</taxon>
        <taxon>Platyhelminthes</taxon>
        <taxon>Cestoda</taxon>
        <taxon>Eucestoda</taxon>
        <taxon>Cyclophyllidea</taxon>
        <taxon>Mesocestoididae</taxon>
        <taxon>Mesocestoides</taxon>
    </lineage>
</organism>
<dbReference type="InterPro" id="IPR016158">
    <property type="entry name" value="Cullin_homology"/>
</dbReference>
<evidence type="ECO:0000256" key="4">
    <source>
        <dbReference type="RuleBase" id="RU003829"/>
    </source>
</evidence>
<accession>A0A5K3FNF3</accession>
<keyword evidence="2" id="KW-0832">Ubl conjugation</keyword>
<dbReference type="Gene3D" id="1.20.1310.10">
    <property type="entry name" value="Cullin Repeats"/>
    <property type="match status" value="1"/>
</dbReference>
<dbReference type="GO" id="GO:0006511">
    <property type="term" value="P:ubiquitin-dependent protein catabolic process"/>
    <property type="evidence" value="ECO:0007669"/>
    <property type="project" value="InterPro"/>
</dbReference>
<proteinExistence type="inferred from homology"/>
<dbReference type="GO" id="GO:0031625">
    <property type="term" value="F:ubiquitin protein ligase binding"/>
    <property type="evidence" value="ECO:0007669"/>
    <property type="project" value="InterPro"/>
</dbReference>
<sequence length="195" mass="22339">MSTYRNEMDKAFGQAINSAAQIASPKSSSLSSSVSSGRNPVRAAEYLSRYMDSLLRRSTKQYTEAELENKIAASINLFKYVEEKDIFKQYYQRNLCYRLLFGSSTLLELEESTINQLNAVCGYEFTSKFQRMFNDIQLADGLNANFQSYLREKNLAFPFAHHCHVLTVSLSALEIFFVPSSRIYFHSTETYTVLC</sequence>
<keyword evidence="1" id="KW-1017">Isopeptide bond</keyword>
<dbReference type="SMART" id="SM00182">
    <property type="entry name" value="CULLIN"/>
    <property type="match status" value="1"/>
</dbReference>
<dbReference type="FunFam" id="1.20.1310.10:FF:000002">
    <property type="entry name" value="cullin-3 isoform X1"/>
    <property type="match status" value="1"/>
</dbReference>
<dbReference type="PANTHER" id="PTHR11932">
    <property type="entry name" value="CULLIN"/>
    <property type="match status" value="1"/>
</dbReference>
<evidence type="ECO:0000256" key="3">
    <source>
        <dbReference type="PROSITE-ProRule" id="PRU00330"/>
    </source>
</evidence>
<evidence type="ECO:0000313" key="6">
    <source>
        <dbReference type="WBParaSite" id="MCU_010049-RA"/>
    </source>
</evidence>
<dbReference type="InterPro" id="IPR036317">
    <property type="entry name" value="Cullin_homology_sf"/>
</dbReference>
<dbReference type="WBParaSite" id="MCU_010049-RA">
    <property type="protein sequence ID" value="MCU_010049-RA"/>
    <property type="gene ID" value="MCU_010049"/>
</dbReference>
<dbReference type="SUPFAM" id="SSF75632">
    <property type="entry name" value="Cullin homology domain"/>
    <property type="match status" value="1"/>
</dbReference>
<dbReference type="PROSITE" id="PS50069">
    <property type="entry name" value="CULLIN_2"/>
    <property type="match status" value="1"/>
</dbReference>